<comment type="similarity">
    <text evidence="1">Belongs to the ABC transporter superfamily.</text>
</comment>
<dbReference type="PANTHER" id="PTHR43117:SF4">
    <property type="entry name" value="OSMOPROTECTANT IMPORT ATP-BINDING PROTEIN OSMV"/>
    <property type="match status" value="1"/>
</dbReference>
<dbReference type="PROSITE" id="PS50893">
    <property type="entry name" value="ABC_TRANSPORTER_2"/>
    <property type="match status" value="1"/>
</dbReference>
<protein>
    <recommendedName>
        <fullName evidence="5">ABC-type quaternary amine transporter</fullName>
        <ecNumber evidence="5">7.6.2.9</ecNumber>
    </recommendedName>
</protein>
<keyword evidence="2" id="KW-0813">Transport</keyword>
<comment type="caution">
    <text evidence="7">The sequence shown here is derived from an EMBL/GenBank/DDBJ whole genome shotgun (WGS) entry which is preliminary data.</text>
</comment>
<proteinExistence type="inferred from homology"/>
<dbReference type="PANTHER" id="PTHR43117">
    <property type="entry name" value="OSMOPROTECTANT IMPORT ATP-BINDING PROTEIN OSMV"/>
    <property type="match status" value="1"/>
</dbReference>
<accession>A0A1Y1RQN9</accession>
<evidence type="ECO:0000313" key="8">
    <source>
        <dbReference type="Proteomes" id="UP000192359"/>
    </source>
</evidence>
<evidence type="ECO:0000256" key="5">
    <source>
        <dbReference type="ARBA" id="ARBA00066388"/>
    </source>
</evidence>
<evidence type="ECO:0000256" key="2">
    <source>
        <dbReference type="ARBA" id="ARBA00022448"/>
    </source>
</evidence>
<reference evidence="7 8" key="1">
    <citation type="submission" date="2016-05" db="EMBL/GenBank/DDBJ databases">
        <title>Draft genome sequence of a porcine commensal Rothia nasimurium.</title>
        <authorList>
            <person name="Gaiser R.A."/>
            <person name="Van Baarlen P."/>
            <person name="Wells J.M."/>
        </authorList>
    </citation>
    <scope>NUCLEOTIDE SEQUENCE [LARGE SCALE GENOMIC DNA]</scope>
    <source>
        <strain evidence="7 8">PT-32</strain>
    </source>
</reference>
<evidence type="ECO:0000313" key="7">
    <source>
        <dbReference type="EMBL" id="ORC22098.1"/>
    </source>
</evidence>
<dbReference type="Pfam" id="PF00005">
    <property type="entry name" value="ABC_tran"/>
    <property type="match status" value="1"/>
</dbReference>
<dbReference type="GO" id="GO:0016887">
    <property type="term" value="F:ATP hydrolysis activity"/>
    <property type="evidence" value="ECO:0007669"/>
    <property type="project" value="InterPro"/>
</dbReference>
<name>A0A1Y1RQN9_9MICC</name>
<dbReference type="Gene3D" id="3.40.50.300">
    <property type="entry name" value="P-loop containing nucleotide triphosphate hydrolases"/>
    <property type="match status" value="1"/>
</dbReference>
<keyword evidence="4 7" id="KW-0067">ATP-binding</keyword>
<dbReference type="SUPFAM" id="SSF52540">
    <property type="entry name" value="P-loop containing nucleoside triphosphate hydrolases"/>
    <property type="match status" value="1"/>
</dbReference>
<dbReference type="EC" id="7.6.2.9" evidence="5"/>
<dbReference type="SMART" id="SM00382">
    <property type="entry name" value="AAA"/>
    <property type="match status" value="1"/>
</dbReference>
<dbReference type="Proteomes" id="UP000192359">
    <property type="component" value="Unassembled WGS sequence"/>
</dbReference>
<dbReference type="OrthoDB" id="9802264at2"/>
<feature type="domain" description="ABC transporter" evidence="6">
    <location>
        <begin position="7"/>
        <end position="241"/>
    </location>
</feature>
<sequence length="360" mass="38288">MTHQAAITFTGVTKKYGNTTAVNNLTLTIPEGKITVFVGPSGCGKTTSLRMINRMVDHTSGQILIKGRPNTEQPAHELRRSIGYVLQQAGLMPHQTVLDNIATVPRLKGVSKAEARERAAELLTTVGLEASYGSKYPAQLSGGQAQRVGVARALASDSDILLMDEPFSAIDPVVRADLQQTLLNLQHRLGRTIVFVTHDVDEATLLGDYLAVFAPGGTIAQSGTPEEILRAPANDFVASFVGRDRGMRRLTFAGAENVTFYPLDAAAVEGWELKLEDGRPNGWVTRGRYLPGGSLFTVGSTLRDALDSVLSSPSGWGVAVDTDQRAVGLLAAENVLAATRAERTLRNNLADTAAPGGATA</sequence>
<dbReference type="FunFam" id="3.40.50.300:FF:000425">
    <property type="entry name" value="Probable ABC transporter, ATP-binding subunit"/>
    <property type="match status" value="1"/>
</dbReference>
<dbReference type="EMBL" id="LXWF01000011">
    <property type="protein sequence ID" value="ORC22098.1"/>
    <property type="molecule type" value="Genomic_DNA"/>
</dbReference>
<dbReference type="InterPro" id="IPR017871">
    <property type="entry name" value="ABC_transporter-like_CS"/>
</dbReference>
<dbReference type="GO" id="GO:0015418">
    <property type="term" value="F:ABC-type quaternary ammonium compound transporting activity"/>
    <property type="evidence" value="ECO:0007669"/>
    <property type="project" value="UniProtKB-EC"/>
</dbReference>
<dbReference type="PROSITE" id="PS00211">
    <property type="entry name" value="ABC_TRANSPORTER_1"/>
    <property type="match status" value="1"/>
</dbReference>
<dbReference type="RefSeq" id="WP_083091153.1">
    <property type="nucleotide sequence ID" value="NZ_LXWF01000011.1"/>
</dbReference>
<dbReference type="AlphaFoldDB" id="A0A1Y1RQN9"/>
<keyword evidence="8" id="KW-1185">Reference proteome</keyword>
<gene>
    <name evidence="7" type="ORF">A7979_00880</name>
</gene>
<dbReference type="InterPro" id="IPR027417">
    <property type="entry name" value="P-loop_NTPase"/>
</dbReference>
<evidence type="ECO:0000256" key="1">
    <source>
        <dbReference type="ARBA" id="ARBA00005417"/>
    </source>
</evidence>
<evidence type="ECO:0000256" key="3">
    <source>
        <dbReference type="ARBA" id="ARBA00022741"/>
    </source>
</evidence>
<evidence type="ECO:0000259" key="6">
    <source>
        <dbReference type="PROSITE" id="PS50893"/>
    </source>
</evidence>
<dbReference type="InterPro" id="IPR003593">
    <property type="entry name" value="AAA+_ATPase"/>
</dbReference>
<dbReference type="GO" id="GO:0005524">
    <property type="term" value="F:ATP binding"/>
    <property type="evidence" value="ECO:0007669"/>
    <property type="project" value="UniProtKB-KW"/>
</dbReference>
<evidence type="ECO:0000256" key="4">
    <source>
        <dbReference type="ARBA" id="ARBA00022840"/>
    </source>
</evidence>
<keyword evidence="3" id="KW-0547">Nucleotide-binding</keyword>
<dbReference type="InterPro" id="IPR003439">
    <property type="entry name" value="ABC_transporter-like_ATP-bd"/>
</dbReference>
<organism evidence="7 8">
    <name type="scientific">Rothia nasimurium</name>
    <dbReference type="NCBI Taxonomy" id="85336"/>
    <lineage>
        <taxon>Bacteria</taxon>
        <taxon>Bacillati</taxon>
        <taxon>Actinomycetota</taxon>
        <taxon>Actinomycetes</taxon>
        <taxon>Micrococcales</taxon>
        <taxon>Micrococcaceae</taxon>
        <taxon>Rothia</taxon>
    </lineage>
</organism>